<dbReference type="InterPro" id="IPR011096">
    <property type="entry name" value="FTP_domain"/>
</dbReference>
<keyword evidence="5 11" id="KW-0732">Signal</keyword>
<dbReference type="GO" id="GO:0046872">
    <property type="term" value="F:metal ion binding"/>
    <property type="evidence" value="ECO:0007669"/>
    <property type="project" value="UniProtKB-UniRule"/>
</dbReference>
<dbReference type="InterPro" id="IPR023612">
    <property type="entry name" value="Peptidase_M4"/>
</dbReference>
<evidence type="ECO:0000256" key="8">
    <source>
        <dbReference type="ARBA" id="ARBA00023049"/>
    </source>
</evidence>
<feature type="active site" description="Proton donor" evidence="10">
    <location>
        <position position="488"/>
    </location>
</feature>
<dbReference type="Gene3D" id="3.10.170.10">
    <property type="match status" value="1"/>
</dbReference>
<dbReference type="eggNOG" id="COG3227">
    <property type="taxonomic scope" value="Bacteria"/>
</dbReference>
<accession>I0JQX1</accession>
<evidence type="ECO:0000256" key="1">
    <source>
        <dbReference type="ARBA" id="ARBA00001947"/>
    </source>
</evidence>
<sequence>MKKKHVIPVAVLSSALFMGTVSPAQTLAVSPNANTEVVQKKVHSEGKGKPFFVKEMQAEKQKSADSKAAKEFLNNNKAKFNMDKPEESLESANVTKDELGMTHVKLQQKKNNIPVEGNEVTVHYSSDNRVQSVSGQFNEAIEKEGLPSKASLSASESIKLAKEAVKAPDQLVESPDSGLVYYSFQGENHLAYKVNVNFLGDNPGNWSVYVDANSGEVIDQYNKIMHAQDYKASKGSGIGVLGDHRKLHITHKNDKSVQQPGTNFYLFDNSHEDLEGIYTYDMKNQWGDSDVQFPGVLFSSPNASFKDSYDSPAVDAHYNSEQVYEYFLEEHDRNSIDGEGMAIKSSVHFGQDYNNAFWNGEQMTYGDGDGEFFVPLSAGLDVAAHEMAHGVTTYSAGLKYRFQSGALNEAFSDIFGALVDEEDWEIGEDIMAEDARESGRTSLRSLSNPSKYAVGEKYTPYGDGNGKYPSHMDEYYDLPINLDNGGVHINSSIINHAAYLTGEQIGKDKLGQIYYRALTVYLTPDSDFSHARESLIQSAVDLYGDNSAEAQATEDGLNQVGITE</sequence>
<keyword evidence="8 11" id="KW-0482">Metalloprotease</keyword>
<evidence type="ECO:0000256" key="4">
    <source>
        <dbReference type="ARBA" id="ARBA00022723"/>
    </source>
</evidence>
<gene>
    <name evidence="16" type="primary">npr2</name>
    <name evidence="16" type="ordered locus">HBHAL_4199</name>
</gene>
<dbReference type="Pfam" id="PF01447">
    <property type="entry name" value="Peptidase_M4"/>
    <property type="match status" value="1"/>
</dbReference>
<dbReference type="Pfam" id="PF02868">
    <property type="entry name" value="Peptidase_M4_C"/>
    <property type="match status" value="1"/>
</dbReference>
<evidence type="ECO:0000259" key="14">
    <source>
        <dbReference type="Pfam" id="PF03413"/>
    </source>
</evidence>
<dbReference type="STRING" id="866895.HBHAL_4199"/>
<dbReference type="GO" id="GO:0004222">
    <property type="term" value="F:metalloendopeptidase activity"/>
    <property type="evidence" value="ECO:0007669"/>
    <property type="project" value="UniProtKB-UniRule"/>
</dbReference>
<dbReference type="PRINTS" id="PR00730">
    <property type="entry name" value="THERMOLYSIN"/>
</dbReference>
<evidence type="ECO:0000313" key="16">
    <source>
        <dbReference type="EMBL" id="CCG46541.1"/>
    </source>
</evidence>
<dbReference type="GO" id="GO:0006508">
    <property type="term" value="P:proteolysis"/>
    <property type="evidence" value="ECO:0007669"/>
    <property type="project" value="UniProtKB-KW"/>
</dbReference>
<keyword evidence="4" id="KW-0479">Metal-binding</keyword>
<evidence type="ECO:0000313" key="17">
    <source>
        <dbReference type="Proteomes" id="UP000007397"/>
    </source>
</evidence>
<feature type="domain" description="FTP" evidence="15">
    <location>
        <begin position="89"/>
        <end position="137"/>
    </location>
</feature>
<feature type="chain" id="PRO_5023072304" description="Neutral metalloproteinase" evidence="11">
    <location>
        <begin position="25"/>
        <end position="564"/>
    </location>
</feature>
<comment type="cofactor">
    <cofactor evidence="1 11">
        <name>Zn(2+)</name>
        <dbReference type="ChEBI" id="CHEBI:29105"/>
    </cofactor>
</comment>
<evidence type="ECO:0000256" key="5">
    <source>
        <dbReference type="ARBA" id="ARBA00022729"/>
    </source>
</evidence>
<comment type="function">
    <text evidence="11">Extracellular zinc metalloprotease.</text>
</comment>
<evidence type="ECO:0000256" key="2">
    <source>
        <dbReference type="ARBA" id="ARBA00009388"/>
    </source>
</evidence>
<evidence type="ECO:0000256" key="7">
    <source>
        <dbReference type="ARBA" id="ARBA00022833"/>
    </source>
</evidence>
<dbReference type="PANTHER" id="PTHR33794:SF1">
    <property type="entry name" value="BACILLOLYSIN"/>
    <property type="match status" value="1"/>
</dbReference>
<protein>
    <recommendedName>
        <fullName evidence="11">Neutral metalloproteinase</fullName>
        <ecNumber evidence="11">3.4.24.-</ecNumber>
    </recommendedName>
</protein>
<dbReference type="InterPro" id="IPR013856">
    <property type="entry name" value="Peptidase_M4_domain"/>
</dbReference>
<dbReference type="Gene3D" id="1.10.390.10">
    <property type="entry name" value="Neutral Protease Domain 2"/>
    <property type="match status" value="1"/>
</dbReference>
<reference evidence="16 17" key="1">
    <citation type="journal article" date="2013" name="Environ. Microbiol.">
        <title>Chloride and organic osmolytes: a hybrid strategy to cope with elevated salinities by the moderately halophilic, chloride-dependent bacterium Halobacillus halophilus.</title>
        <authorList>
            <person name="Saum S.H."/>
            <person name="Pfeiffer F."/>
            <person name="Palm P."/>
            <person name="Rampp M."/>
            <person name="Schuster S.C."/>
            <person name="Muller V."/>
            <person name="Oesterhelt D."/>
        </authorList>
    </citation>
    <scope>NUCLEOTIDE SEQUENCE [LARGE SCALE GENOMIC DNA]</scope>
    <source>
        <strain evidence="17">ATCC 35676 / DSM 2266 / JCM 20832 / KCTC 3685 / LMG 17431 / NBRC 102448 / NCIMB 2269</strain>
    </source>
</reference>
<keyword evidence="3 11" id="KW-0645">Protease</keyword>
<evidence type="ECO:0000259" key="15">
    <source>
        <dbReference type="Pfam" id="PF07504"/>
    </source>
</evidence>
<dbReference type="HOGENOM" id="CLU_008590_5_2_9"/>
<evidence type="ECO:0000256" key="6">
    <source>
        <dbReference type="ARBA" id="ARBA00022801"/>
    </source>
</evidence>
<dbReference type="Gene3D" id="3.10.450.40">
    <property type="match status" value="1"/>
</dbReference>
<dbReference type="InterPro" id="IPR001570">
    <property type="entry name" value="Peptidase_M4_C_domain"/>
</dbReference>
<dbReference type="EC" id="3.4.24.-" evidence="11"/>
<dbReference type="RefSeq" id="WP_014644429.1">
    <property type="nucleotide sequence ID" value="NC_017668.1"/>
</dbReference>
<dbReference type="GO" id="GO:0005576">
    <property type="term" value="C:extracellular region"/>
    <property type="evidence" value="ECO:0007669"/>
    <property type="project" value="UniProtKB-SubCell"/>
</dbReference>
<dbReference type="AlphaFoldDB" id="I0JQX1"/>
<keyword evidence="11" id="KW-0964">Secreted</keyword>
<dbReference type="Gene3D" id="3.10.450.490">
    <property type="match status" value="1"/>
</dbReference>
<feature type="domain" description="Peptidase M4 C-terminal" evidence="13">
    <location>
        <begin position="396"/>
        <end position="562"/>
    </location>
</feature>
<evidence type="ECO:0000256" key="10">
    <source>
        <dbReference type="PIRSR" id="PIRSR623612-1"/>
    </source>
</evidence>
<dbReference type="SUPFAM" id="SSF55486">
    <property type="entry name" value="Metalloproteases ('zincins'), catalytic domain"/>
    <property type="match status" value="1"/>
</dbReference>
<keyword evidence="6 11" id="KW-0378">Hydrolase</keyword>
<name>I0JQX1_HALH3</name>
<dbReference type="PANTHER" id="PTHR33794">
    <property type="entry name" value="BACILLOLYSIN"/>
    <property type="match status" value="1"/>
</dbReference>
<dbReference type="InterPro" id="IPR050728">
    <property type="entry name" value="Zinc_Metalloprotease_M4"/>
</dbReference>
<feature type="active site" evidence="10">
    <location>
        <position position="386"/>
    </location>
</feature>
<dbReference type="MEROPS" id="M04.001"/>
<feature type="domain" description="PepSY" evidence="14">
    <location>
        <begin position="158"/>
        <end position="221"/>
    </location>
</feature>
<comment type="similarity">
    <text evidence="2 11">Belongs to the peptidase M4 family.</text>
</comment>
<evidence type="ECO:0000256" key="9">
    <source>
        <dbReference type="ARBA" id="ARBA00023145"/>
    </source>
</evidence>
<dbReference type="PATRIC" id="fig|866895.3.peg.3231"/>
<dbReference type="Pfam" id="PF07504">
    <property type="entry name" value="FTP"/>
    <property type="match status" value="1"/>
</dbReference>
<keyword evidence="17" id="KW-1185">Reference proteome</keyword>
<dbReference type="EMBL" id="HE717023">
    <property type="protein sequence ID" value="CCG46541.1"/>
    <property type="molecule type" value="Genomic_DNA"/>
</dbReference>
<organism evidence="16 17">
    <name type="scientific">Halobacillus halophilus (strain ATCC 35676 / DSM 2266 / JCM 20832 / KCTC 3685 / LMG 17431 / NBRC 102448 / NCIMB 2269)</name>
    <name type="common">Sporosarcina halophila</name>
    <dbReference type="NCBI Taxonomy" id="866895"/>
    <lineage>
        <taxon>Bacteria</taxon>
        <taxon>Bacillati</taxon>
        <taxon>Bacillota</taxon>
        <taxon>Bacilli</taxon>
        <taxon>Bacillales</taxon>
        <taxon>Bacillaceae</taxon>
        <taxon>Halobacillus</taxon>
    </lineage>
</organism>
<dbReference type="CDD" id="cd09597">
    <property type="entry name" value="M4_TLP"/>
    <property type="match status" value="1"/>
</dbReference>
<evidence type="ECO:0000259" key="13">
    <source>
        <dbReference type="Pfam" id="PF02868"/>
    </source>
</evidence>
<feature type="signal peptide" evidence="11">
    <location>
        <begin position="1"/>
        <end position="24"/>
    </location>
</feature>
<proteinExistence type="inferred from homology"/>
<evidence type="ECO:0000259" key="12">
    <source>
        <dbReference type="Pfam" id="PF01447"/>
    </source>
</evidence>
<dbReference type="InterPro" id="IPR025711">
    <property type="entry name" value="PepSY"/>
</dbReference>
<dbReference type="Proteomes" id="UP000007397">
    <property type="component" value="Chromosome"/>
</dbReference>
<dbReference type="KEGG" id="hhd:HBHAL_4199"/>
<dbReference type="Pfam" id="PF03413">
    <property type="entry name" value="PepSY"/>
    <property type="match status" value="1"/>
</dbReference>
<evidence type="ECO:0000256" key="3">
    <source>
        <dbReference type="ARBA" id="ARBA00022670"/>
    </source>
</evidence>
<comment type="subcellular location">
    <subcellularLocation>
        <location evidence="11">Secreted</location>
    </subcellularLocation>
</comment>
<keyword evidence="9" id="KW-0865">Zymogen</keyword>
<evidence type="ECO:0000256" key="11">
    <source>
        <dbReference type="RuleBase" id="RU366073"/>
    </source>
</evidence>
<dbReference type="InterPro" id="IPR027268">
    <property type="entry name" value="Peptidase_M4/M1_CTD_sf"/>
</dbReference>
<feature type="domain" description="Peptidase M4" evidence="12">
    <location>
        <begin position="235"/>
        <end position="392"/>
    </location>
</feature>
<keyword evidence="7 11" id="KW-0862">Zinc</keyword>